<dbReference type="Pfam" id="PF00950">
    <property type="entry name" value="ABC-3"/>
    <property type="match status" value="1"/>
</dbReference>
<organism evidence="9 10">
    <name type="scientific">Paenibacillus sabuli</name>
    <dbReference type="NCBI Taxonomy" id="2772509"/>
    <lineage>
        <taxon>Bacteria</taxon>
        <taxon>Bacillati</taxon>
        <taxon>Bacillota</taxon>
        <taxon>Bacilli</taxon>
        <taxon>Bacillales</taxon>
        <taxon>Paenibacillaceae</taxon>
        <taxon>Paenibacillus</taxon>
    </lineage>
</organism>
<dbReference type="PANTHER" id="PTHR30477">
    <property type="entry name" value="ABC-TRANSPORTER METAL-BINDING PROTEIN"/>
    <property type="match status" value="1"/>
</dbReference>
<feature type="compositionally biased region" description="Polar residues" evidence="7">
    <location>
        <begin position="282"/>
        <end position="303"/>
    </location>
</feature>
<evidence type="ECO:0000256" key="5">
    <source>
        <dbReference type="ARBA" id="ARBA00023136"/>
    </source>
</evidence>
<keyword evidence="10" id="KW-1185">Reference proteome</keyword>
<evidence type="ECO:0000256" key="1">
    <source>
        <dbReference type="ARBA" id="ARBA00004141"/>
    </source>
</evidence>
<accession>A0A927BW54</accession>
<dbReference type="EMBL" id="JACXIZ010000027">
    <property type="protein sequence ID" value="MBD2846745.1"/>
    <property type="molecule type" value="Genomic_DNA"/>
</dbReference>
<keyword evidence="5 8" id="KW-0472">Membrane</keyword>
<keyword evidence="4 8" id="KW-1133">Transmembrane helix</keyword>
<feature type="transmembrane region" description="Helical" evidence="8">
    <location>
        <begin position="90"/>
        <end position="111"/>
    </location>
</feature>
<dbReference type="Gene3D" id="1.10.3470.10">
    <property type="entry name" value="ABC transporter involved in vitamin B12 uptake, BtuC"/>
    <property type="match status" value="1"/>
</dbReference>
<evidence type="ECO:0000256" key="4">
    <source>
        <dbReference type="ARBA" id="ARBA00022989"/>
    </source>
</evidence>
<dbReference type="GO" id="GO:0010043">
    <property type="term" value="P:response to zinc ion"/>
    <property type="evidence" value="ECO:0007669"/>
    <property type="project" value="TreeGrafter"/>
</dbReference>
<dbReference type="GO" id="GO:0043190">
    <property type="term" value="C:ATP-binding cassette (ABC) transporter complex"/>
    <property type="evidence" value="ECO:0007669"/>
    <property type="project" value="InterPro"/>
</dbReference>
<feature type="transmembrane region" description="Helical" evidence="8">
    <location>
        <begin position="218"/>
        <end position="239"/>
    </location>
</feature>
<comment type="subcellular location">
    <subcellularLocation>
        <location evidence="6">Cell membrane</location>
        <topology evidence="6">Multi-pass membrane protein</topology>
    </subcellularLocation>
    <subcellularLocation>
        <location evidence="1">Membrane</location>
        <topology evidence="1">Multi-pass membrane protein</topology>
    </subcellularLocation>
</comment>
<dbReference type="InterPro" id="IPR001626">
    <property type="entry name" value="ABC_TroCD"/>
</dbReference>
<reference evidence="9" key="1">
    <citation type="submission" date="2020-09" db="EMBL/GenBank/DDBJ databases">
        <title>A novel bacterium of genus Paenibacillus, isolated from South China Sea.</title>
        <authorList>
            <person name="Huang H."/>
            <person name="Mo K."/>
            <person name="Hu Y."/>
        </authorList>
    </citation>
    <scope>NUCLEOTIDE SEQUENCE</scope>
    <source>
        <strain evidence="9">IB182496</strain>
    </source>
</reference>
<evidence type="ECO:0000256" key="7">
    <source>
        <dbReference type="SAM" id="MobiDB-lite"/>
    </source>
</evidence>
<keyword evidence="3 6" id="KW-0812">Transmembrane</keyword>
<dbReference type="SUPFAM" id="SSF81345">
    <property type="entry name" value="ABC transporter involved in vitamin B12 uptake, BtuC"/>
    <property type="match status" value="1"/>
</dbReference>
<feature type="transmembrane region" description="Helical" evidence="8">
    <location>
        <begin position="193"/>
        <end position="211"/>
    </location>
</feature>
<evidence type="ECO:0000313" key="9">
    <source>
        <dbReference type="EMBL" id="MBD2846745.1"/>
    </source>
</evidence>
<dbReference type="InterPro" id="IPR037294">
    <property type="entry name" value="ABC_BtuC-like"/>
</dbReference>
<dbReference type="AlphaFoldDB" id="A0A927BW54"/>
<dbReference type="Proteomes" id="UP000621560">
    <property type="component" value="Unassembled WGS sequence"/>
</dbReference>
<comment type="similarity">
    <text evidence="2 6">Belongs to the ABC-3 integral membrane protein family.</text>
</comment>
<feature type="transmembrane region" description="Helical" evidence="8">
    <location>
        <begin position="169"/>
        <end position="187"/>
    </location>
</feature>
<gene>
    <name evidence="9" type="ORF">IDH44_16230</name>
</gene>
<protein>
    <submittedName>
        <fullName evidence="9">Metal ABC transporter permease</fullName>
    </submittedName>
</protein>
<sequence length="303" mass="31643">MEMLQYDFMQRAFYAGGLIALMAPILGVYLMLRRQALMADMLSHVSLAGIAAGAVLGMNPTLTGFATAVLGALAVEFVRRGYRSYSEVSVAIIMIGGLSTAVVLMSLNPAINKGFSAYLFGSIVAVNQTQLTLMVITTVLGGLFFGLLRRPLYEMTFNEETARVSGVPVQWLSLGFSVVTGMIVASAMPIVGVLLVSSLIVLPAALAIRLAGSFAAALVLAVVFGLTGVLSGLSASYYLDTPPGGTIALLLLAMLGAGILLRKIGLKLTRSRNKQPAADEPASSTAGTTARYANSNVIGGQQE</sequence>
<feature type="transmembrane region" description="Helical" evidence="8">
    <location>
        <begin position="131"/>
        <end position="148"/>
    </location>
</feature>
<evidence type="ECO:0000256" key="8">
    <source>
        <dbReference type="SAM" id="Phobius"/>
    </source>
</evidence>
<evidence type="ECO:0000256" key="2">
    <source>
        <dbReference type="ARBA" id="ARBA00008034"/>
    </source>
</evidence>
<feature type="transmembrane region" description="Helical" evidence="8">
    <location>
        <begin position="12"/>
        <end position="32"/>
    </location>
</feature>
<comment type="caution">
    <text evidence="9">The sequence shown here is derived from an EMBL/GenBank/DDBJ whole genome shotgun (WGS) entry which is preliminary data.</text>
</comment>
<dbReference type="RefSeq" id="WP_190919415.1">
    <property type="nucleotide sequence ID" value="NZ_JACXIZ010000027.1"/>
</dbReference>
<evidence type="ECO:0000256" key="6">
    <source>
        <dbReference type="RuleBase" id="RU003943"/>
    </source>
</evidence>
<feature type="region of interest" description="Disordered" evidence="7">
    <location>
        <begin position="275"/>
        <end position="303"/>
    </location>
</feature>
<dbReference type="CDD" id="cd06550">
    <property type="entry name" value="TM_ABC_iron-siderophores_like"/>
    <property type="match status" value="1"/>
</dbReference>
<dbReference type="PANTHER" id="PTHR30477:SF0">
    <property type="entry name" value="METAL TRANSPORT SYSTEM MEMBRANE PROTEIN TM_0125-RELATED"/>
    <property type="match status" value="1"/>
</dbReference>
<feature type="transmembrane region" description="Helical" evidence="8">
    <location>
        <begin position="245"/>
        <end position="264"/>
    </location>
</feature>
<proteinExistence type="inferred from homology"/>
<evidence type="ECO:0000256" key="3">
    <source>
        <dbReference type="ARBA" id="ARBA00022692"/>
    </source>
</evidence>
<name>A0A927BW54_9BACL</name>
<keyword evidence="6" id="KW-0813">Transport</keyword>
<evidence type="ECO:0000313" key="10">
    <source>
        <dbReference type="Proteomes" id="UP000621560"/>
    </source>
</evidence>
<dbReference type="GO" id="GO:0055085">
    <property type="term" value="P:transmembrane transport"/>
    <property type="evidence" value="ECO:0007669"/>
    <property type="project" value="InterPro"/>
</dbReference>